<dbReference type="AlphaFoldDB" id="X0WFN3"/>
<sequence length="68" mass="7486">MSTHPPTRSHPAEPHSEGELEARLRLGLESGLRRLGYRAFRAGQREAIETLLRARRLLLVAPTGGGKS</sequence>
<evidence type="ECO:0008006" key="2">
    <source>
        <dbReference type="Google" id="ProtNLM"/>
    </source>
</evidence>
<gene>
    <name evidence="1" type="ORF">S01H1_60782</name>
</gene>
<protein>
    <recommendedName>
        <fullName evidence="2">DEAD/DEAH box helicase domain-containing protein</fullName>
    </recommendedName>
</protein>
<dbReference type="InterPro" id="IPR027417">
    <property type="entry name" value="P-loop_NTPase"/>
</dbReference>
<reference evidence="1" key="1">
    <citation type="journal article" date="2014" name="Front. Microbiol.">
        <title>High frequency of phylogenetically diverse reductive dehalogenase-homologous genes in deep subseafloor sedimentary metagenomes.</title>
        <authorList>
            <person name="Kawai M."/>
            <person name="Futagami T."/>
            <person name="Toyoda A."/>
            <person name="Takaki Y."/>
            <person name="Nishi S."/>
            <person name="Hori S."/>
            <person name="Arai W."/>
            <person name="Tsubouchi T."/>
            <person name="Morono Y."/>
            <person name="Uchiyama I."/>
            <person name="Ito T."/>
            <person name="Fujiyama A."/>
            <person name="Inagaki F."/>
            <person name="Takami H."/>
        </authorList>
    </citation>
    <scope>NUCLEOTIDE SEQUENCE</scope>
    <source>
        <strain evidence="1">Expedition CK06-06</strain>
    </source>
</reference>
<dbReference type="Gene3D" id="3.40.50.300">
    <property type="entry name" value="P-loop containing nucleotide triphosphate hydrolases"/>
    <property type="match status" value="1"/>
</dbReference>
<evidence type="ECO:0000313" key="1">
    <source>
        <dbReference type="EMBL" id="GAG23353.1"/>
    </source>
</evidence>
<organism evidence="1">
    <name type="scientific">marine sediment metagenome</name>
    <dbReference type="NCBI Taxonomy" id="412755"/>
    <lineage>
        <taxon>unclassified sequences</taxon>
        <taxon>metagenomes</taxon>
        <taxon>ecological metagenomes</taxon>
    </lineage>
</organism>
<comment type="caution">
    <text evidence="1">The sequence shown here is derived from an EMBL/GenBank/DDBJ whole genome shotgun (WGS) entry which is preliminary data.</text>
</comment>
<dbReference type="EMBL" id="BARS01039821">
    <property type="protein sequence ID" value="GAG23353.1"/>
    <property type="molecule type" value="Genomic_DNA"/>
</dbReference>
<feature type="non-terminal residue" evidence="1">
    <location>
        <position position="68"/>
    </location>
</feature>
<name>X0WFN3_9ZZZZ</name>
<dbReference type="SUPFAM" id="SSF52540">
    <property type="entry name" value="P-loop containing nucleoside triphosphate hydrolases"/>
    <property type="match status" value="1"/>
</dbReference>
<proteinExistence type="predicted"/>
<accession>X0WFN3</accession>